<gene>
    <name evidence="2" type="ORF">R3P38DRAFT_2496351</name>
</gene>
<sequence length="587" mass="66509">NGIDRILSYDAMCQYSVNLVERFKNNPEWADLVPIIEKMRFSIPALHVQGHQDGCMYAYSTAYMLATAHFHGETAEQYWPELNQLGPQTRQMNGGHRQDTIIKHHSNWNYKKMSKSINLLVQDLKSAEQLFAHHRDVFFVPSQNAIYKKLLTDETKPGEIQNFYRKDTAAFCINEAISIQAKQRSVRAAVKANARHELSATQKTIIDGRADVSKRIIKLRKAQLLVMPEFLKALAKLAGCDVERELLGLPSEYPDQLERARVGLAAFSSTEAGLREGQAFDAIKQVKKYAGSLPELRRDKTKNAGRGTRNTISLEGIKNVRTSLNSWIHEYNNAREAMIVLGHASGVDDFRELKEEDTYKKPTGGLRGLGDSRKPEGYLWKVGVERSAARLPAALVSAAPPIANATMDPSKEPTKKKKRATGWIWNARLGKMTDAELEQWTHEGECNRVQWFRAEAEMLRQLEVGEAKLAEIRTTIRSFDQYSVIWTSLAEQQDTADIGRIAYAKQKAWMFAQRAELGRAALRPKLADSDEDFLKFVEEEREAHRLDLEKVLERGRIKVKEALAREGEWVDSDEDSSDEGSGEEMSD</sequence>
<evidence type="ECO:0000313" key="2">
    <source>
        <dbReference type="EMBL" id="KAK7059995.1"/>
    </source>
</evidence>
<dbReference type="EMBL" id="JAWWNJ010000003">
    <property type="protein sequence ID" value="KAK7059995.1"/>
    <property type="molecule type" value="Genomic_DNA"/>
</dbReference>
<evidence type="ECO:0000256" key="1">
    <source>
        <dbReference type="SAM" id="MobiDB-lite"/>
    </source>
</evidence>
<feature type="region of interest" description="Disordered" evidence="1">
    <location>
        <begin position="566"/>
        <end position="587"/>
    </location>
</feature>
<proteinExistence type="predicted"/>
<feature type="compositionally biased region" description="Acidic residues" evidence="1">
    <location>
        <begin position="569"/>
        <end position="587"/>
    </location>
</feature>
<protein>
    <submittedName>
        <fullName evidence="2">CxC2 domain-containing protein</fullName>
    </submittedName>
</protein>
<comment type="caution">
    <text evidence="2">The sequence shown here is derived from an EMBL/GenBank/DDBJ whole genome shotgun (WGS) entry which is preliminary data.</text>
</comment>
<keyword evidence="3" id="KW-1185">Reference proteome</keyword>
<reference evidence="2 3" key="1">
    <citation type="journal article" date="2024" name="J Genomics">
        <title>Draft genome sequencing and assembly of Favolaschia claudopus CIRM-BRFM 2984 isolated from oak limbs.</title>
        <authorList>
            <person name="Navarro D."/>
            <person name="Drula E."/>
            <person name="Chaduli D."/>
            <person name="Cazenave R."/>
            <person name="Ahrendt S."/>
            <person name="Wang J."/>
            <person name="Lipzen A."/>
            <person name="Daum C."/>
            <person name="Barry K."/>
            <person name="Grigoriev I.V."/>
            <person name="Favel A."/>
            <person name="Rosso M.N."/>
            <person name="Martin F."/>
        </authorList>
    </citation>
    <scope>NUCLEOTIDE SEQUENCE [LARGE SCALE GENOMIC DNA]</scope>
    <source>
        <strain evidence="2 3">CIRM-BRFM 2984</strain>
    </source>
</reference>
<feature type="non-terminal residue" evidence="2">
    <location>
        <position position="1"/>
    </location>
</feature>
<dbReference type="InterPro" id="IPR040521">
    <property type="entry name" value="KDZ"/>
</dbReference>
<accession>A0AAW0E8A5</accession>
<dbReference type="AlphaFoldDB" id="A0AAW0E8A5"/>
<evidence type="ECO:0000313" key="3">
    <source>
        <dbReference type="Proteomes" id="UP001362999"/>
    </source>
</evidence>
<organism evidence="2 3">
    <name type="scientific">Favolaschia claudopus</name>
    <dbReference type="NCBI Taxonomy" id="2862362"/>
    <lineage>
        <taxon>Eukaryota</taxon>
        <taxon>Fungi</taxon>
        <taxon>Dikarya</taxon>
        <taxon>Basidiomycota</taxon>
        <taxon>Agaricomycotina</taxon>
        <taxon>Agaricomycetes</taxon>
        <taxon>Agaricomycetidae</taxon>
        <taxon>Agaricales</taxon>
        <taxon>Marasmiineae</taxon>
        <taxon>Mycenaceae</taxon>
        <taxon>Favolaschia</taxon>
    </lineage>
</organism>
<dbReference type="Proteomes" id="UP001362999">
    <property type="component" value="Unassembled WGS sequence"/>
</dbReference>
<name>A0AAW0E8A5_9AGAR</name>
<dbReference type="Pfam" id="PF18758">
    <property type="entry name" value="KDZ"/>
    <property type="match status" value="1"/>
</dbReference>